<reference evidence="2 3" key="1">
    <citation type="submission" date="2024-01" db="EMBL/GenBank/DDBJ databases">
        <title>Genome assemblies of Stephania.</title>
        <authorList>
            <person name="Yang L."/>
        </authorList>
    </citation>
    <scope>NUCLEOTIDE SEQUENCE [LARGE SCALE GENOMIC DNA]</scope>
    <source>
        <strain evidence="2">YNDBR</strain>
        <tissue evidence="2">Leaf</tissue>
    </source>
</reference>
<comment type="caution">
    <text evidence="2">The sequence shown here is derived from an EMBL/GenBank/DDBJ whole genome shotgun (WGS) entry which is preliminary data.</text>
</comment>
<name>A0AAP0LEM0_9MAGN</name>
<organism evidence="2 3">
    <name type="scientific">Stephania yunnanensis</name>
    <dbReference type="NCBI Taxonomy" id="152371"/>
    <lineage>
        <taxon>Eukaryota</taxon>
        <taxon>Viridiplantae</taxon>
        <taxon>Streptophyta</taxon>
        <taxon>Embryophyta</taxon>
        <taxon>Tracheophyta</taxon>
        <taxon>Spermatophyta</taxon>
        <taxon>Magnoliopsida</taxon>
        <taxon>Ranunculales</taxon>
        <taxon>Menispermaceae</taxon>
        <taxon>Menispermoideae</taxon>
        <taxon>Cissampelideae</taxon>
        <taxon>Stephania</taxon>
    </lineage>
</organism>
<gene>
    <name evidence="2" type="ORF">Syun_001328</name>
</gene>
<evidence type="ECO:0000313" key="3">
    <source>
        <dbReference type="Proteomes" id="UP001420932"/>
    </source>
</evidence>
<evidence type="ECO:0000313" key="2">
    <source>
        <dbReference type="EMBL" id="KAK9169188.1"/>
    </source>
</evidence>
<proteinExistence type="predicted"/>
<feature type="compositionally biased region" description="Low complexity" evidence="1">
    <location>
        <begin position="53"/>
        <end position="63"/>
    </location>
</feature>
<dbReference type="AlphaFoldDB" id="A0AAP0LEM0"/>
<dbReference type="EMBL" id="JBBNAF010000001">
    <property type="protein sequence ID" value="KAK9169188.1"/>
    <property type="molecule type" value="Genomic_DNA"/>
</dbReference>
<dbReference type="Proteomes" id="UP001420932">
    <property type="component" value="Unassembled WGS sequence"/>
</dbReference>
<protein>
    <submittedName>
        <fullName evidence="2">Uncharacterized protein</fullName>
    </submittedName>
</protein>
<feature type="region of interest" description="Disordered" evidence="1">
    <location>
        <begin position="1"/>
        <end position="63"/>
    </location>
</feature>
<feature type="compositionally biased region" description="Polar residues" evidence="1">
    <location>
        <begin position="16"/>
        <end position="26"/>
    </location>
</feature>
<sequence length="122" mass="13820">MVTQSRVSIPKPHRTPLTNFQFTPSKHPNKMGASDNSSSSSSNKRRRNENPNKHNNNTYLSSLLNPIPPINPPSIIIPAAMVVELYLVILQKTLGIVNDIKQSRAKRLWVTHLFTYIRFISS</sequence>
<keyword evidence="3" id="KW-1185">Reference proteome</keyword>
<evidence type="ECO:0000256" key="1">
    <source>
        <dbReference type="SAM" id="MobiDB-lite"/>
    </source>
</evidence>
<feature type="compositionally biased region" description="Low complexity" evidence="1">
    <location>
        <begin position="30"/>
        <end position="42"/>
    </location>
</feature>
<accession>A0AAP0LEM0</accession>